<accession>A0A803LGW2</accession>
<evidence type="ECO:0000256" key="5">
    <source>
        <dbReference type="ARBA" id="ARBA00022771"/>
    </source>
</evidence>
<dbReference type="GO" id="GO:0061630">
    <property type="term" value="F:ubiquitin protein ligase activity"/>
    <property type="evidence" value="ECO:0007669"/>
    <property type="project" value="UniProtKB-EC"/>
</dbReference>
<evidence type="ECO:0000256" key="4">
    <source>
        <dbReference type="ARBA" id="ARBA00022723"/>
    </source>
</evidence>
<evidence type="ECO:0000313" key="10">
    <source>
        <dbReference type="Proteomes" id="UP000596660"/>
    </source>
</evidence>
<dbReference type="GO" id="GO:0008270">
    <property type="term" value="F:zinc ion binding"/>
    <property type="evidence" value="ECO:0007669"/>
    <property type="project" value="UniProtKB-KW"/>
</dbReference>
<evidence type="ECO:0000256" key="7">
    <source>
        <dbReference type="ARBA" id="ARBA00022833"/>
    </source>
</evidence>
<keyword evidence="7" id="KW-0862">Zinc</keyword>
<name>A0A803LGW2_CHEQI</name>
<dbReference type="EC" id="2.3.2.27" evidence="2"/>
<sequence length="535" mass="58219">MSLIRGQSSDAESSTESIEINLNSLSLNNGGAAVGNVAVGNVAEPRLSMGSSSNVDYSVGAPSSLGKQEDISSDPKVSIQNIADETREVPGGSRQTFEVGSSSGPPQAENNLSNNLSVHLNDSSSHTSLMSSWNINQMNVQEHPVLGTGAGLHSSYNSHPRPIASILPVMPHENFNQGLAINTFQISTLYNPLLAYGNPLFPLVLYPSQSPLPMWQWLNDISVSSRPYTSPDMPRMVLAPSFSGNLSQSAFTIDSSLRAGNIIESGLLPDLQGHSHHLHHHSLAVGSYDTLGGDYIHQMEHNLYYHQWPSLPWAPLTTNPAGRQQTALDFLPGFVSPGIGPGSGVGNFVFTPSPNPATYGHHGHDIVGQNSYFSGPSVTQSGHHLSLGVHHASQSTEAEVERHHRPMSEPHLQNIVGAQIEHQMYLVQSQAALMLPVHYVHHIAIGYPVGMFLQDMHHVMRLDVENMSYEELLALEDHIGNVSSGLSDETIMELLKWRYYECAVKEPISDDEICCVCRVSIDFLVISYKRVAPSI</sequence>
<keyword evidence="3" id="KW-0808">Transferase</keyword>
<dbReference type="Gramene" id="AUR62013209-RA">
    <property type="protein sequence ID" value="AUR62013209-RA:cds"/>
    <property type="gene ID" value="AUR62013209"/>
</dbReference>
<dbReference type="PANTHER" id="PTHR22937">
    <property type="entry name" value="E3 UBIQUITIN-PROTEIN LIGASE RNF165"/>
    <property type="match status" value="1"/>
</dbReference>
<keyword evidence="10" id="KW-1185">Reference proteome</keyword>
<proteinExistence type="predicted"/>
<feature type="region of interest" description="Disordered" evidence="8">
    <location>
        <begin position="83"/>
        <end position="120"/>
    </location>
</feature>
<keyword evidence="4" id="KW-0479">Metal-binding</keyword>
<evidence type="ECO:0000256" key="1">
    <source>
        <dbReference type="ARBA" id="ARBA00000900"/>
    </source>
</evidence>
<comment type="catalytic activity">
    <reaction evidence="1">
        <text>S-ubiquitinyl-[E2 ubiquitin-conjugating enzyme]-L-cysteine + [acceptor protein]-L-lysine = [E2 ubiquitin-conjugating enzyme]-L-cysteine + N(6)-ubiquitinyl-[acceptor protein]-L-lysine.</text>
        <dbReference type="EC" id="2.3.2.27"/>
    </reaction>
</comment>
<keyword evidence="6" id="KW-0833">Ubl conjugation pathway</keyword>
<reference evidence="9" key="1">
    <citation type="journal article" date="2017" name="Nature">
        <title>The genome of Chenopodium quinoa.</title>
        <authorList>
            <person name="Jarvis D.E."/>
            <person name="Ho Y.S."/>
            <person name="Lightfoot D.J."/>
            <person name="Schmoeckel S.M."/>
            <person name="Li B."/>
            <person name="Borm T.J.A."/>
            <person name="Ohyanagi H."/>
            <person name="Mineta K."/>
            <person name="Michell C.T."/>
            <person name="Saber N."/>
            <person name="Kharbatia N.M."/>
            <person name="Rupper R.R."/>
            <person name="Sharp A.R."/>
            <person name="Dally N."/>
            <person name="Boughton B.A."/>
            <person name="Woo Y.H."/>
            <person name="Gao G."/>
            <person name="Schijlen E.G.W.M."/>
            <person name="Guo X."/>
            <person name="Momin A.A."/>
            <person name="Negrao S."/>
            <person name="Al-Babili S."/>
            <person name="Gehring C."/>
            <person name="Roessner U."/>
            <person name="Jung C."/>
            <person name="Murphy K."/>
            <person name="Arold S.T."/>
            <person name="Gojobori T."/>
            <person name="van der Linden C.G."/>
            <person name="van Loo E.N."/>
            <person name="Jellen E.N."/>
            <person name="Maughan P.J."/>
            <person name="Tester M."/>
        </authorList>
    </citation>
    <scope>NUCLEOTIDE SEQUENCE [LARGE SCALE GENOMIC DNA]</scope>
    <source>
        <strain evidence="9">cv. PI 614886</strain>
    </source>
</reference>
<reference evidence="9" key="2">
    <citation type="submission" date="2021-03" db="UniProtKB">
        <authorList>
            <consortium name="EnsemblPlants"/>
        </authorList>
    </citation>
    <scope>IDENTIFICATION</scope>
</reference>
<dbReference type="EnsemblPlants" id="AUR62013209-RA">
    <property type="protein sequence ID" value="AUR62013209-RA:cds"/>
    <property type="gene ID" value="AUR62013209"/>
</dbReference>
<dbReference type="Proteomes" id="UP000596660">
    <property type="component" value="Unplaced"/>
</dbReference>
<evidence type="ECO:0000256" key="6">
    <source>
        <dbReference type="ARBA" id="ARBA00022786"/>
    </source>
</evidence>
<dbReference type="InterPro" id="IPR045191">
    <property type="entry name" value="MBR1/2-like"/>
</dbReference>
<protein>
    <recommendedName>
        <fullName evidence="2">RING-type E3 ubiquitin transferase</fullName>
        <ecNumber evidence="2">2.3.2.27</ecNumber>
    </recommendedName>
</protein>
<organism evidence="9 10">
    <name type="scientific">Chenopodium quinoa</name>
    <name type="common">Quinoa</name>
    <dbReference type="NCBI Taxonomy" id="63459"/>
    <lineage>
        <taxon>Eukaryota</taxon>
        <taxon>Viridiplantae</taxon>
        <taxon>Streptophyta</taxon>
        <taxon>Embryophyta</taxon>
        <taxon>Tracheophyta</taxon>
        <taxon>Spermatophyta</taxon>
        <taxon>Magnoliopsida</taxon>
        <taxon>eudicotyledons</taxon>
        <taxon>Gunneridae</taxon>
        <taxon>Pentapetalae</taxon>
        <taxon>Caryophyllales</taxon>
        <taxon>Chenopodiaceae</taxon>
        <taxon>Chenopodioideae</taxon>
        <taxon>Atripliceae</taxon>
        <taxon>Chenopodium</taxon>
    </lineage>
</organism>
<feature type="compositionally biased region" description="Low complexity" evidence="8">
    <location>
        <begin position="110"/>
        <end position="120"/>
    </location>
</feature>
<feature type="compositionally biased region" description="Polar residues" evidence="8">
    <location>
        <begin position="93"/>
        <end position="109"/>
    </location>
</feature>
<evidence type="ECO:0000256" key="2">
    <source>
        <dbReference type="ARBA" id="ARBA00012483"/>
    </source>
</evidence>
<dbReference type="AlphaFoldDB" id="A0A803LGW2"/>
<evidence type="ECO:0000313" key="9">
    <source>
        <dbReference type="EnsemblPlants" id="AUR62013209-RA:cds"/>
    </source>
</evidence>
<evidence type="ECO:0000256" key="8">
    <source>
        <dbReference type="SAM" id="MobiDB-lite"/>
    </source>
</evidence>
<evidence type="ECO:0000256" key="3">
    <source>
        <dbReference type="ARBA" id="ARBA00022679"/>
    </source>
</evidence>
<dbReference type="PANTHER" id="PTHR22937:SF163">
    <property type="entry name" value="RING-TYPE E3 UBIQUITIN TRANSFERASE"/>
    <property type="match status" value="1"/>
</dbReference>
<keyword evidence="5" id="KW-0863">Zinc-finger</keyword>
<dbReference type="OMA" id="YECAVKE"/>